<evidence type="ECO:0000259" key="1">
    <source>
        <dbReference type="PROSITE" id="PS50943"/>
    </source>
</evidence>
<sequence>MSSADALVQAIQTLCEERRLSINALARRAGLRQSTIDSILKGKSRNPKFETLEKIAAGFGMNVDEFSAYVRNFGTSTPMTPPLKTEDDLLIKFRKLSTKQRDVISQLIDLLIESN</sequence>
<dbReference type="InterPro" id="IPR010982">
    <property type="entry name" value="Lambda_DNA-bd_dom_sf"/>
</dbReference>
<feature type="domain" description="HTH cro/C1-type" evidence="1">
    <location>
        <begin position="11"/>
        <end position="66"/>
    </location>
</feature>
<evidence type="ECO:0000313" key="3">
    <source>
        <dbReference type="Proteomes" id="UP001529245"/>
    </source>
</evidence>
<gene>
    <name evidence="2" type="ORF">QID03_14130</name>
</gene>
<organism evidence="2 3">
    <name type="scientific">Alicyclobacillus sendaiensis PA2</name>
    <dbReference type="NCBI Taxonomy" id="3029425"/>
    <lineage>
        <taxon>Bacteria</taxon>
        <taxon>Bacillati</taxon>
        <taxon>Bacillota</taxon>
        <taxon>Bacilli</taxon>
        <taxon>Bacillales</taxon>
        <taxon>Alicyclobacillaceae</taxon>
        <taxon>Alicyclobacillus</taxon>
    </lineage>
</organism>
<dbReference type="Pfam" id="PF13443">
    <property type="entry name" value="HTH_26"/>
    <property type="match status" value="1"/>
</dbReference>
<dbReference type="RefSeq" id="WP_283204688.1">
    <property type="nucleotide sequence ID" value="NZ_JASGCB010000044.1"/>
</dbReference>
<name>A0ABT6Y1R7_ALISE</name>
<reference evidence="2 3" key="1">
    <citation type="submission" date="2023-04" db="EMBL/GenBank/DDBJ databases">
        <title>A. sendaiensis sub sp. chiapanensis a novel subspecie with specific adaptation in bacterial cell wall isolated from an active volcano.</title>
        <authorList>
            <person name="Alvarez Gutierrez P.E."/>
            <person name="Ortiz Cortes L.Y."/>
        </authorList>
    </citation>
    <scope>NUCLEOTIDE SEQUENCE [LARGE SCALE GENOMIC DNA]</scope>
    <source>
        <strain evidence="2 3">PA2</strain>
    </source>
</reference>
<comment type="caution">
    <text evidence="2">The sequence shown here is derived from an EMBL/GenBank/DDBJ whole genome shotgun (WGS) entry which is preliminary data.</text>
</comment>
<dbReference type="Proteomes" id="UP001529245">
    <property type="component" value="Unassembled WGS sequence"/>
</dbReference>
<dbReference type="Gene3D" id="1.10.260.40">
    <property type="entry name" value="lambda repressor-like DNA-binding domains"/>
    <property type="match status" value="1"/>
</dbReference>
<evidence type="ECO:0000313" key="2">
    <source>
        <dbReference type="EMBL" id="MDI9261295.1"/>
    </source>
</evidence>
<dbReference type="SMART" id="SM00530">
    <property type="entry name" value="HTH_XRE"/>
    <property type="match status" value="1"/>
</dbReference>
<proteinExistence type="predicted"/>
<dbReference type="InterPro" id="IPR001387">
    <property type="entry name" value="Cro/C1-type_HTH"/>
</dbReference>
<dbReference type="SUPFAM" id="SSF47413">
    <property type="entry name" value="lambda repressor-like DNA-binding domains"/>
    <property type="match status" value="1"/>
</dbReference>
<accession>A0ABT6Y1R7</accession>
<keyword evidence="3" id="KW-1185">Reference proteome</keyword>
<dbReference type="PROSITE" id="PS50943">
    <property type="entry name" value="HTH_CROC1"/>
    <property type="match status" value="1"/>
</dbReference>
<dbReference type="EMBL" id="JASGCB010000044">
    <property type="protein sequence ID" value="MDI9261295.1"/>
    <property type="molecule type" value="Genomic_DNA"/>
</dbReference>
<dbReference type="CDD" id="cd00093">
    <property type="entry name" value="HTH_XRE"/>
    <property type="match status" value="1"/>
</dbReference>
<protein>
    <submittedName>
        <fullName evidence="2">Helix-turn-helix transcriptional regulator</fullName>
    </submittedName>
</protein>